<dbReference type="SUPFAM" id="SSF53623">
    <property type="entry name" value="MurD-like peptide ligases, catalytic domain"/>
    <property type="match status" value="1"/>
</dbReference>
<dbReference type="GO" id="GO:0005737">
    <property type="term" value="C:cytoplasm"/>
    <property type="evidence" value="ECO:0007669"/>
    <property type="project" value="UniProtKB-SubCell"/>
</dbReference>
<sequence length="472" mass="50895">MAVGQLDKASVPHVHFIGIGGAGMSAIASILLERGYRVSGSDVALHDYTRRLIELGATVYEGHDAAHVAGADAVVYTTAVSADNVELLAAHDLKIPVLHRSEMLAQLMQAGVGIAIAGAHGKTTTTSMVAWILERAGLDPTFLVGGVVANLDTGAKAGAGQYVIAEADESDGSFLNYEPAIAVITNIEADHLEHYGGEFDQLKKAYQQFADRIPEEGLLISCADEVEAQSILAGASCHRKTYSVRGYEANLIANNVHFDGRGSRSDIYLDGEYLGVIELQVPGYHNISNALGAMLVALEVGVSFPVIRDAMKLFRGALRRFQVHYDHGGIMVVDDYAHHPTEIKAIITAAKATGKRIIAVFQPQRYTRTYHLFDDFTHAFSEAQEVVIATIYSPAGEQPIAGVNSSRLAEMVRVNSNSTATFIPNNAEILMYLQEIVQPGDLVLTMGAGDIWKVAKEFSVWLESKMSLANQI</sequence>
<proteinExistence type="inferred from homology"/>
<dbReference type="InterPro" id="IPR013221">
    <property type="entry name" value="Mur_ligase_cen"/>
</dbReference>
<dbReference type="InterPro" id="IPR000713">
    <property type="entry name" value="Mur_ligase_N"/>
</dbReference>
<dbReference type="InterPro" id="IPR036565">
    <property type="entry name" value="Mur-like_cat_sf"/>
</dbReference>
<evidence type="ECO:0000313" key="19">
    <source>
        <dbReference type="Proteomes" id="UP001139263"/>
    </source>
</evidence>
<dbReference type="Gene3D" id="3.40.1190.10">
    <property type="entry name" value="Mur-like, catalytic domain"/>
    <property type="match status" value="1"/>
</dbReference>
<dbReference type="PANTHER" id="PTHR43445:SF3">
    <property type="entry name" value="UDP-N-ACETYLMURAMATE--L-ALANINE LIGASE"/>
    <property type="match status" value="1"/>
</dbReference>
<keyword evidence="8 14" id="KW-0067">ATP-binding</keyword>
<evidence type="ECO:0000259" key="17">
    <source>
        <dbReference type="Pfam" id="PF08245"/>
    </source>
</evidence>
<evidence type="ECO:0000256" key="12">
    <source>
        <dbReference type="ARBA" id="ARBA00023316"/>
    </source>
</evidence>
<evidence type="ECO:0000256" key="11">
    <source>
        <dbReference type="ARBA" id="ARBA00023306"/>
    </source>
</evidence>
<comment type="function">
    <text evidence="14">Cell wall formation.</text>
</comment>
<gene>
    <name evidence="14 18" type="primary">murC</name>
    <name evidence="18" type="ORF">MM817_01466</name>
</gene>
<organism evidence="18 19">
    <name type="scientific">Sulfoacidibacillus ferrooxidans</name>
    <dbReference type="NCBI Taxonomy" id="2005001"/>
    <lineage>
        <taxon>Bacteria</taxon>
        <taxon>Bacillati</taxon>
        <taxon>Bacillota</taxon>
        <taxon>Bacilli</taxon>
        <taxon>Bacillales</taxon>
        <taxon>Alicyclobacillaceae</taxon>
        <taxon>Sulfoacidibacillus</taxon>
    </lineage>
</organism>
<protein>
    <recommendedName>
        <fullName evidence="3 14">UDP-N-acetylmuramate--L-alanine ligase</fullName>
        <ecNumber evidence="3 14">6.3.2.8</ecNumber>
    </recommendedName>
    <alternativeName>
        <fullName evidence="14">UDP-N-acetylmuramoyl-L-alanine synthetase</fullName>
    </alternativeName>
</protein>
<evidence type="ECO:0000256" key="10">
    <source>
        <dbReference type="ARBA" id="ARBA00022984"/>
    </source>
</evidence>
<evidence type="ECO:0000256" key="1">
    <source>
        <dbReference type="ARBA" id="ARBA00004496"/>
    </source>
</evidence>
<dbReference type="HAMAP" id="MF_00046">
    <property type="entry name" value="MurC"/>
    <property type="match status" value="1"/>
</dbReference>
<comment type="similarity">
    <text evidence="14">Belongs to the MurCDEF family.</text>
</comment>
<keyword evidence="4 14" id="KW-0963">Cytoplasm</keyword>
<dbReference type="GO" id="GO:0008360">
    <property type="term" value="P:regulation of cell shape"/>
    <property type="evidence" value="ECO:0007669"/>
    <property type="project" value="UniProtKB-KW"/>
</dbReference>
<evidence type="ECO:0000313" key="18">
    <source>
        <dbReference type="EMBL" id="MCI0183196.1"/>
    </source>
</evidence>
<dbReference type="SUPFAM" id="SSF53244">
    <property type="entry name" value="MurD-like peptide ligases, peptide-binding domain"/>
    <property type="match status" value="1"/>
</dbReference>
<dbReference type="InterPro" id="IPR050061">
    <property type="entry name" value="MurCDEF_pg_biosynth"/>
</dbReference>
<dbReference type="GO" id="GO:0051301">
    <property type="term" value="P:cell division"/>
    <property type="evidence" value="ECO:0007669"/>
    <property type="project" value="UniProtKB-KW"/>
</dbReference>
<accession>A0A9X1V7Q0</accession>
<evidence type="ECO:0000256" key="13">
    <source>
        <dbReference type="ARBA" id="ARBA00047833"/>
    </source>
</evidence>
<evidence type="ECO:0000256" key="2">
    <source>
        <dbReference type="ARBA" id="ARBA00004752"/>
    </source>
</evidence>
<keyword evidence="10 14" id="KW-0573">Peptidoglycan synthesis</keyword>
<dbReference type="EC" id="6.3.2.8" evidence="3 14"/>
<keyword evidence="9 14" id="KW-0133">Cell shape</keyword>
<feature type="binding site" evidence="14">
    <location>
        <begin position="118"/>
        <end position="124"/>
    </location>
    <ligand>
        <name>ATP</name>
        <dbReference type="ChEBI" id="CHEBI:30616"/>
    </ligand>
</feature>
<dbReference type="GO" id="GO:0009252">
    <property type="term" value="P:peptidoglycan biosynthetic process"/>
    <property type="evidence" value="ECO:0007669"/>
    <property type="project" value="UniProtKB-UniRule"/>
</dbReference>
<keyword evidence="6 14" id="KW-0132">Cell division</keyword>
<name>A0A9X1V7Q0_9BACL</name>
<dbReference type="InterPro" id="IPR004101">
    <property type="entry name" value="Mur_ligase_C"/>
</dbReference>
<dbReference type="SUPFAM" id="SSF51984">
    <property type="entry name" value="MurCD N-terminal domain"/>
    <property type="match status" value="1"/>
</dbReference>
<feature type="domain" description="Mur ligase central" evidence="17">
    <location>
        <begin position="116"/>
        <end position="297"/>
    </location>
</feature>
<dbReference type="Pfam" id="PF08245">
    <property type="entry name" value="Mur_ligase_M"/>
    <property type="match status" value="1"/>
</dbReference>
<feature type="domain" description="Mur ligase N-terminal catalytic" evidence="15">
    <location>
        <begin position="13"/>
        <end position="110"/>
    </location>
</feature>
<dbReference type="RefSeq" id="WP_241713131.1">
    <property type="nucleotide sequence ID" value="NZ_JALBUF010000003.1"/>
</dbReference>
<evidence type="ECO:0000256" key="4">
    <source>
        <dbReference type="ARBA" id="ARBA00022490"/>
    </source>
</evidence>
<dbReference type="PANTHER" id="PTHR43445">
    <property type="entry name" value="UDP-N-ACETYLMURAMATE--L-ALANINE LIGASE-RELATED"/>
    <property type="match status" value="1"/>
</dbReference>
<evidence type="ECO:0000256" key="9">
    <source>
        <dbReference type="ARBA" id="ARBA00022960"/>
    </source>
</evidence>
<comment type="subcellular location">
    <subcellularLocation>
        <location evidence="1 14">Cytoplasm</location>
    </subcellularLocation>
</comment>
<keyword evidence="11 14" id="KW-0131">Cell cycle</keyword>
<keyword evidence="7 14" id="KW-0547">Nucleotide-binding</keyword>
<dbReference type="Proteomes" id="UP001139263">
    <property type="component" value="Unassembled WGS sequence"/>
</dbReference>
<dbReference type="Pfam" id="PF02875">
    <property type="entry name" value="Mur_ligase_C"/>
    <property type="match status" value="1"/>
</dbReference>
<dbReference type="GO" id="GO:0008763">
    <property type="term" value="F:UDP-N-acetylmuramate-L-alanine ligase activity"/>
    <property type="evidence" value="ECO:0007669"/>
    <property type="project" value="UniProtKB-UniRule"/>
</dbReference>
<dbReference type="GO" id="GO:0071555">
    <property type="term" value="P:cell wall organization"/>
    <property type="evidence" value="ECO:0007669"/>
    <property type="project" value="UniProtKB-KW"/>
</dbReference>
<dbReference type="EMBL" id="JALBUF010000003">
    <property type="protein sequence ID" value="MCI0183196.1"/>
    <property type="molecule type" value="Genomic_DNA"/>
</dbReference>
<dbReference type="GO" id="GO:0005524">
    <property type="term" value="F:ATP binding"/>
    <property type="evidence" value="ECO:0007669"/>
    <property type="project" value="UniProtKB-UniRule"/>
</dbReference>
<reference evidence="18" key="1">
    <citation type="submission" date="2022-03" db="EMBL/GenBank/DDBJ databases">
        <title>Draft Genome Sequence of Firmicute Strain S0AB, a Heterotrophic Iron/Sulfur-Oxidizing Extreme Acidophile.</title>
        <authorList>
            <person name="Vergara E."/>
            <person name="Pakostova E."/>
            <person name="Johnson D.B."/>
            <person name="Holmes D.S."/>
        </authorList>
    </citation>
    <scope>NUCLEOTIDE SEQUENCE</scope>
    <source>
        <strain evidence="18">S0AB</strain>
    </source>
</reference>
<evidence type="ECO:0000256" key="14">
    <source>
        <dbReference type="HAMAP-Rule" id="MF_00046"/>
    </source>
</evidence>
<comment type="pathway">
    <text evidence="2 14">Cell wall biogenesis; peptidoglycan biosynthesis.</text>
</comment>
<dbReference type="Gene3D" id="3.40.50.720">
    <property type="entry name" value="NAD(P)-binding Rossmann-like Domain"/>
    <property type="match status" value="1"/>
</dbReference>
<keyword evidence="12 14" id="KW-0961">Cell wall biogenesis/degradation</keyword>
<dbReference type="Gene3D" id="3.90.190.20">
    <property type="entry name" value="Mur ligase, C-terminal domain"/>
    <property type="match status" value="1"/>
</dbReference>
<dbReference type="InterPro" id="IPR005758">
    <property type="entry name" value="UDP-N-AcMur_Ala_ligase_MurC"/>
</dbReference>
<evidence type="ECO:0000259" key="15">
    <source>
        <dbReference type="Pfam" id="PF01225"/>
    </source>
</evidence>
<evidence type="ECO:0000256" key="5">
    <source>
        <dbReference type="ARBA" id="ARBA00022598"/>
    </source>
</evidence>
<comment type="catalytic activity">
    <reaction evidence="13 14">
        <text>UDP-N-acetyl-alpha-D-muramate + L-alanine + ATP = UDP-N-acetyl-alpha-D-muramoyl-L-alanine + ADP + phosphate + H(+)</text>
        <dbReference type="Rhea" id="RHEA:23372"/>
        <dbReference type="ChEBI" id="CHEBI:15378"/>
        <dbReference type="ChEBI" id="CHEBI:30616"/>
        <dbReference type="ChEBI" id="CHEBI:43474"/>
        <dbReference type="ChEBI" id="CHEBI:57972"/>
        <dbReference type="ChEBI" id="CHEBI:70757"/>
        <dbReference type="ChEBI" id="CHEBI:83898"/>
        <dbReference type="ChEBI" id="CHEBI:456216"/>
        <dbReference type="EC" id="6.3.2.8"/>
    </reaction>
</comment>
<evidence type="ECO:0000256" key="7">
    <source>
        <dbReference type="ARBA" id="ARBA00022741"/>
    </source>
</evidence>
<keyword evidence="5 14" id="KW-0436">Ligase</keyword>
<evidence type="ECO:0000256" key="8">
    <source>
        <dbReference type="ARBA" id="ARBA00022840"/>
    </source>
</evidence>
<evidence type="ECO:0000256" key="6">
    <source>
        <dbReference type="ARBA" id="ARBA00022618"/>
    </source>
</evidence>
<evidence type="ECO:0000259" key="16">
    <source>
        <dbReference type="Pfam" id="PF02875"/>
    </source>
</evidence>
<evidence type="ECO:0000256" key="3">
    <source>
        <dbReference type="ARBA" id="ARBA00012211"/>
    </source>
</evidence>
<keyword evidence="19" id="KW-1185">Reference proteome</keyword>
<dbReference type="AlphaFoldDB" id="A0A9X1V7Q0"/>
<dbReference type="InterPro" id="IPR036615">
    <property type="entry name" value="Mur_ligase_C_dom_sf"/>
</dbReference>
<feature type="domain" description="Mur ligase C-terminal" evidence="16">
    <location>
        <begin position="319"/>
        <end position="449"/>
    </location>
</feature>
<dbReference type="Pfam" id="PF01225">
    <property type="entry name" value="Mur_ligase"/>
    <property type="match status" value="1"/>
</dbReference>
<comment type="caution">
    <text evidence="18">The sequence shown here is derived from an EMBL/GenBank/DDBJ whole genome shotgun (WGS) entry which is preliminary data.</text>
</comment>
<dbReference type="NCBIfam" id="TIGR01082">
    <property type="entry name" value="murC"/>
    <property type="match status" value="1"/>
</dbReference>